<reference evidence="4" key="1">
    <citation type="journal article" date="2020" name="mSystems">
        <title>Genome- and Community-Level Interaction Insights into Carbon Utilization and Element Cycling Functions of Hydrothermarchaeota in Hydrothermal Sediment.</title>
        <authorList>
            <person name="Zhou Z."/>
            <person name="Liu Y."/>
            <person name="Xu W."/>
            <person name="Pan J."/>
            <person name="Luo Z.H."/>
            <person name="Li M."/>
        </authorList>
    </citation>
    <scope>NUCLEOTIDE SEQUENCE [LARGE SCALE GENOMIC DNA]</scope>
    <source>
        <strain evidence="4">HyVt-94</strain>
    </source>
</reference>
<dbReference type="AlphaFoldDB" id="A0A7C5I4V4"/>
<evidence type="ECO:0000256" key="2">
    <source>
        <dbReference type="ARBA" id="ARBA00022679"/>
    </source>
</evidence>
<feature type="non-terminal residue" evidence="4">
    <location>
        <position position="670"/>
    </location>
</feature>
<dbReference type="EMBL" id="DRTV01000217">
    <property type="protein sequence ID" value="HHF58389.1"/>
    <property type="molecule type" value="Genomic_DNA"/>
</dbReference>
<dbReference type="SUPFAM" id="SSF53335">
    <property type="entry name" value="S-adenosyl-L-methionine-dependent methyltransferases"/>
    <property type="match status" value="1"/>
</dbReference>
<dbReference type="Pfam" id="PF02384">
    <property type="entry name" value="N6_Mtase"/>
    <property type="match status" value="1"/>
</dbReference>
<organism evidence="4">
    <name type="scientific">candidate division WOR-3 bacterium</name>
    <dbReference type="NCBI Taxonomy" id="2052148"/>
    <lineage>
        <taxon>Bacteria</taxon>
        <taxon>Bacteria division WOR-3</taxon>
    </lineage>
</organism>
<keyword evidence="2" id="KW-0808">Transferase</keyword>
<dbReference type="PANTHER" id="PTHR33841">
    <property type="entry name" value="DNA METHYLTRANSFERASE YEEA-RELATED"/>
    <property type="match status" value="1"/>
</dbReference>
<dbReference type="InterPro" id="IPR029063">
    <property type="entry name" value="SAM-dependent_MTases_sf"/>
</dbReference>
<keyword evidence="1" id="KW-0489">Methyltransferase</keyword>
<gene>
    <name evidence="4" type="ORF">ENL41_03080</name>
</gene>
<dbReference type="Gene3D" id="3.40.50.150">
    <property type="entry name" value="Vaccinia Virus protein VP39"/>
    <property type="match status" value="1"/>
</dbReference>
<dbReference type="PANTHER" id="PTHR33841:SF4">
    <property type="entry name" value="RESTRICTION MODIFICATION SYSTEM DNA SPECIFICITY DOMAIN"/>
    <property type="match status" value="1"/>
</dbReference>
<name>A0A7C5I4V4_UNCW3</name>
<evidence type="ECO:0000313" key="4">
    <source>
        <dbReference type="EMBL" id="HHF58389.1"/>
    </source>
</evidence>
<dbReference type="GO" id="GO:0008170">
    <property type="term" value="F:N-methyltransferase activity"/>
    <property type="evidence" value="ECO:0007669"/>
    <property type="project" value="InterPro"/>
</dbReference>
<proteinExistence type="predicted"/>
<comment type="caution">
    <text evidence="4">The sequence shown here is derived from an EMBL/GenBank/DDBJ whole genome shotgun (WGS) entry which is preliminary data.</text>
</comment>
<dbReference type="PRINTS" id="PR00507">
    <property type="entry name" value="N12N6MTFRASE"/>
</dbReference>
<protein>
    <recommendedName>
        <fullName evidence="3">DNA methylase adenine-specific domain-containing protein</fullName>
    </recommendedName>
</protein>
<dbReference type="InterPro" id="IPR003356">
    <property type="entry name" value="DNA_methylase_A-5"/>
</dbReference>
<sequence>MISSGNNTASANFNKVLNTYLNDIDNLKRLGASEASIRDTFFSFLREAFPGLDHNEPVFLEHYIPAIRVRPGYADALYGDLIFEFKKRLSQSSRDQGKLELERYLLNQEHPDKWFGILTDGHTLEVYVVRKSKLSKNPVDTFCISAQSPELIKLKLDVYLFHERKISPDALDIVYRFGERSPVFQRTMAILNGLWREVKNNTSVKTKFDEWNKLLAIVYGSMIGNDELFLKHTYLAYFARIIAFTALENRSPALHEINSILTGEAFKRMGFVNLAEEDFFIWINDEKIKSTSAELFQNLSSRLGYYYLDQIEEDLLKELYQELVDPATRHDLGEFYTPDWLAELTLAEVGYPPDTADREKLSLFDPACGSGTFLFTAIRLLREKGWKGKSLVKIVLEQFAGVDVHPLAVVIARTNIILALGRDVRSFGKDIILPVYMANSLNIPDLNKPYVSIKVPVEEIARHHGIKHLRKIPQQFTLPQKIVEEKGIFDCCLNILADFAKSKESEKIVMQGFIRKLKDVGVAGPSRSYWVQNLRLLRWLIFLKRDTVWKFVLSNVYRPVFLASRKFYFVVGNPPWLSYRYVKVTDYQVWLRALAFRYKLLSKKQRQLFTQIELATIFYAFCLDVYLKENGKIAFVMPRSVLTGAKQHEGFRLHYLFSAFLVIDCEKVEP</sequence>
<accession>A0A7C5I4V4</accession>
<evidence type="ECO:0000256" key="1">
    <source>
        <dbReference type="ARBA" id="ARBA00022603"/>
    </source>
</evidence>
<dbReference type="InterPro" id="IPR050953">
    <property type="entry name" value="N4_N6_ade-DNA_methylase"/>
</dbReference>
<feature type="domain" description="DNA methylase adenine-specific" evidence="3">
    <location>
        <begin position="314"/>
        <end position="418"/>
    </location>
</feature>
<dbReference type="Proteomes" id="UP000886014">
    <property type="component" value="Unassembled WGS sequence"/>
</dbReference>
<dbReference type="GO" id="GO:0003677">
    <property type="term" value="F:DNA binding"/>
    <property type="evidence" value="ECO:0007669"/>
    <property type="project" value="InterPro"/>
</dbReference>
<dbReference type="GO" id="GO:0032259">
    <property type="term" value="P:methylation"/>
    <property type="evidence" value="ECO:0007669"/>
    <property type="project" value="UniProtKB-KW"/>
</dbReference>
<evidence type="ECO:0000259" key="3">
    <source>
        <dbReference type="Pfam" id="PF02384"/>
    </source>
</evidence>